<dbReference type="PANTHER" id="PTHR33840:SF1">
    <property type="entry name" value="TLE1 PHOSPHOLIPASE DOMAIN-CONTAINING PROTEIN"/>
    <property type="match status" value="1"/>
</dbReference>
<organism evidence="3 4">
    <name type="scientific">Aestuariirhabdus litorea</name>
    <dbReference type="NCBI Taxonomy" id="2528527"/>
    <lineage>
        <taxon>Bacteria</taxon>
        <taxon>Pseudomonadati</taxon>
        <taxon>Pseudomonadota</taxon>
        <taxon>Gammaproteobacteria</taxon>
        <taxon>Oceanospirillales</taxon>
        <taxon>Aestuariirhabdaceae</taxon>
        <taxon>Aestuariirhabdus</taxon>
    </lineage>
</organism>
<protein>
    <recommendedName>
        <fullName evidence="5">DUF2235 domain-containing protein</fullName>
    </recommendedName>
</protein>
<keyword evidence="4" id="KW-1185">Reference proteome</keyword>
<dbReference type="InterPro" id="IPR009875">
    <property type="entry name" value="PilZ_domain"/>
</dbReference>
<sequence>MAKRILLFLDGSWVNTAGPSPRGNLQRLMEMVTSPDEGEPTQLVYYDSDHHSALHWRTLLGVGVRSQVLRAYDYLITHYQRGDHIYCFGASRGAWVARHLCGFLDRVGLLPMQRRDQAYPAYRLYRIEQQRGLRDSERSAYESCYRHNALPEVRMLGVWDTLGAEGVPVPGFMSLSARIGLRLGRQTMVPTVHVARQAMALDELRAPFKVAPWLSLGSEPGQHPEVEQLWFAGSHADVCGYGDPYLGDRSLLWMAEEAQEAGLALRPEALQGLRYRITRQEQQSESQTVKNGHSPQVTRAYSQYYRYLERIGWHAESRAVGSRQRAERGKEPILGEAVHPSVDTVIGVKAGFYRPANLLEALASGQVRYAYGYQPQYSPRYYPDSERRRGERESCLDVAELNLEGGNYECLVLDRSESGLGIRCKGPLREGSVISLKAHAERRRARVMWVHEERAGIAFAA</sequence>
<gene>
    <name evidence="3" type="ORF">D0544_11400</name>
</gene>
<evidence type="ECO:0000313" key="4">
    <source>
        <dbReference type="Proteomes" id="UP000280792"/>
    </source>
</evidence>
<evidence type="ECO:0000313" key="3">
    <source>
        <dbReference type="EMBL" id="RRJ82473.1"/>
    </source>
</evidence>
<dbReference type="RefSeq" id="WP_125016231.1">
    <property type="nucleotide sequence ID" value="NZ_QWEZ01000002.1"/>
</dbReference>
<reference evidence="3 4" key="1">
    <citation type="submission" date="2018-08" db="EMBL/GenBank/DDBJ databases">
        <authorList>
            <person name="Khan S.A."/>
        </authorList>
    </citation>
    <scope>NUCLEOTIDE SEQUENCE [LARGE SCALE GENOMIC DNA]</scope>
    <source>
        <strain evidence="3 4">GTF-13</strain>
    </source>
</reference>
<dbReference type="SUPFAM" id="SSF141371">
    <property type="entry name" value="PilZ domain-like"/>
    <property type="match status" value="1"/>
</dbReference>
<feature type="domain" description="T6SS Phospholipase effector Tle1-like catalytic" evidence="2">
    <location>
        <begin position="3"/>
        <end position="257"/>
    </location>
</feature>
<evidence type="ECO:0000259" key="1">
    <source>
        <dbReference type="Pfam" id="PF07238"/>
    </source>
</evidence>
<evidence type="ECO:0000259" key="2">
    <source>
        <dbReference type="Pfam" id="PF09994"/>
    </source>
</evidence>
<evidence type="ECO:0008006" key="5">
    <source>
        <dbReference type="Google" id="ProtNLM"/>
    </source>
</evidence>
<proteinExistence type="predicted"/>
<dbReference type="InterPro" id="IPR018712">
    <property type="entry name" value="Tle1-like_cat"/>
</dbReference>
<feature type="domain" description="PilZ" evidence="1">
    <location>
        <begin position="386"/>
        <end position="459"/>
    </location>
</feature>
<name>A0A3P3VNS5_9GAMM</name>
<dbReference type="Pfam" id="PF07238">
    <property type="entry name" value="PilZ"/>
    <property type="match status" value="1"/>
</dbReference>
<accession>A0A3P3VNS5</accession>
<dbReference type="Proteomes" id="UP000280792">
    <property type="component" value="Unassembled WGS sequence"/>
</dbReference>
<comment type="caution">
    <text evidence="3">The sequence shown here is derived from an EMBL/GenBank/DDBJ whole genome shotgun (WGS) entry which is preliminary data.</text>
</comment>
<dbReference type="GO" id="GO:0035438">
    <property type="term" value="F:cyclic-di-GMP binding"/>
    <property type="evidence" value="ECO:0007669"/>
    <property type="project" value="InterPro"/>
</dbReference>
<reference evidence="3 4" key="2">
    <citation type="submission" date="2018-12" db="EMBL/GenBank/DDBJ databases">
        <title>Simiduia agarivorans gen. nov., sp. nov., a marine, agarolytic bacterium isolated from shallow coastal water from Keelung, Taiwan.</title>
        <authorList>
            <person name="Shieh W.Y."/>
        </authorList>
    </citation>
    <scope>NUCLEOTIDE SEQUENCE [LARGE SCALE GENOMIC DNA]</scope>
    <source>
        <strain evidence="3 4">GTF-13</strain>
    </source>
</reference>
<dbReference type="EMBL" id="QWEZ01000002">
    <property type="protein sequence ID" value="RRJ82473.1"/>
    <property type="molecule type" value="Genomic_DNA"/>
</dbReference>
<dbReference type="PANTHER" id="PTHR33840">
    <property type="match status" value="1"/>
</dbReference>
<dbReference type="AlphaFoldDB" id="A0A3P3VNS5"/>
<dbReference type="Pfam" id="PF09994">
    <property type="entry name" value="T6SS_Tle1-like_cat"/>
    <property type="match status" value="1"/>
</dbReference>